<dbReference type="OrthoDB" id="4740103at2"/>
<reference evidence="2 3" key="1">
    <citation type="submission" date="2017-07" db="EMBL/GenBank/DDBJ databases">
        <title>The new phylogeny of genus Mycobacterium.</title>
        <authorList>
            <person name="Tortoli E."/>
            <person name="Trovato A."/>
            <person name="Cirillo D.M."/>
        </authorList>
    </citation>
    <scope>NUCLEOTIDE SEQUENCE [LARGE SCALE GENOMIC DNA]</scope>
    <source>
        <strain evidence="2 3">ATCC 33027</strain>
    </source>
</reference>
<gene>
    <name evidence="2" type="ORF">CG716_10735</name>
</gene>
<evidence type="ECO:0000313" key="3">
    <source>
        <dbReference type="Proteomes" id="UP000216063"/>
    </source>
</evidence>
<name>A0A255DKD7_9MYCO</name>
<proteinExistence type="predicted"/>
<dbReference type="Proteomes" id="UP000216063">
    <property type="component" value="Unassembled WGS sequence"/>
</dbReference>
<feature type="region of interest" description="Disordered" evidence="1">
    <location>
        <begin position="61"/>
        <end position="82"/>
    </location>
</feature>
<comment type="caution">
    <text evidence="2">The sequence shown here is derived from an EMBL/GenBank/DDBJ whole genome shotgun (WGS) entry which is preliminary data.</text>
</comment>
<evidence type="ECO:0000313" key="2">
    <source>
        <dbReference type="EMBL" id="OYN79929.1"/>
    </source>
</evidence>
<evidence type="ECO:0000256" key="1">
    <source>
        <dbReference type="SAM" id="MobiDB-lite"/>
    </source>
</evidence>
<dbReference type="EMBL" id="NOZR01000007">
    <property type="protein sequence ID" value="OYN79929.1"/>
    <property type="molecule type" value="Genomic_DNA"/>
</dbReference>
<keyword evidence="3" id="KW-1185">Reference proteome</keyword>
<dbReference type="AlphaFoldDB" id="A0A255DKD7"/>
<feature type="compositionally biased region" description="Basic and acidic residues" evidence="1">
    <location>
        <begin position="67"/>
        <end position="82"/>
    </location>
</feature>
<evidence type="ECO:0008006" key="4">
    <source>
        <dbReference type="Google" id="ProtNLM"/>
    </source>
</evidence>
<sequence>MIALAWRGRLAKVTEPDSFPDDVPVPDAVEQHRLVTESADADRIDSDEAILISDGVMPLEANESDWQEQHQVVDDSDQDDFR</sequence>
<organism evidence="2 3">
    <name type="scientific">Mycolicibacterium sphagni</name>
    <dbReference type="NCBI Taxonomy" id="1786"/>
    <lineage>
        <taxon>Bacteria</taxon>
        <taxon>Bacillati</taxon>
        <taxon>Actinomycetota</taxon>
        <taxon>Actinomycetes</taxon>
        <taxon>Mycobacteriales</taxon>
        <taxon>Mycobacteriaceae</taxon>
        <taxon>Mycolicibacterium</taxon>
    </lineage>
</organism>
<protein>
    <recommendedName>
        <fullName evidence="4">DUF5709 domain-containing protein</fullName>
    </recommendedName>
</protein>
<accession>A0A255DKD7</accession>